<evidence type="ECO:0008006" key="11">
    <source>
        <dbReference type="Google" id="ProtNLM"/>
    </source>
</evidence>
<evidence type="ECO:0000256" key="8">
    <source>
        <dbReference type="SAM" id="Phobius"/>
    </source>
</evidence>
<dbReference type="PANTHER" id="PTHR46494">
    <property type="entry name" value="CORA FAMILY METAL ION TRANSPORTER (EUROFUNG)"/>
    <property type="match status" value="1"/>
</dbReference>
<organism evidence="9 10">
    <name type="scientific">Candidatus Magasanikbacteria bacterium RIFCSPHIGHO2_01_FULL_33_34</name>
    <dbReference type="NCBI Taxonomy" id="1798671"/>
    <lineage>
        <taxon>Bacteria</taxon>
        <taxon>Candidatus Magasanikiibacteriota</taxon>
    </lineage>
</organism>
<comment type="subcellular location">
    <subcellularLocation>
        <location evidence="1">Cell membrane</location>
        <topology evidence="1">Multi-pass membrane protein</topology>
    </subcellularLocation>
</comment>
<dbReference type="EMBL" id="MFPS01000003">
    <property type="protein sequence ID" value="OGH60041.1"/>
    <property type="molecule type" value="Genomic_DNA"/>
</dbReference>
<name>A0A1F6LKY2_9BACT</name>
<dbReference type="SUPFAM" id="SSF144083">
    <property type="entry name" value="Magnesium transport protein CorA, transmembrane region"/>
    <property type="match status" value="1"/>
</dbReference>
<dbReference type="Gene3D" id="3.30.460.20">
    <property type="entry name" value="CorA soluble domain-like"/>
    <property type="match status" value="1"/>
</dbReference>
<evidence type="ECO:0000256" key="6">
    <source>
        <dbReference type="ARBA" id="ARBA00022989"/>
    </source>
</evidence>
<reference evidence="9 10" key="1">
    <citation type="journal article" date="2016" name="Nat. Commun.">
        <title>Thousands of microbial genomes shed light on interconnected biogeochemical processes in an aquifer system.</title>
        <authorList>
            <person name="Anantharaman K."/>
            <person name="Brown C.T."/>
            <person name="Hug L.A."/>
            <person name="Sharon I."/>
            <person name="Castelle C.J."/>
            <person name="Probst A.J."/>
            <person name="Thomas B.C."/>
            <person name="Singh A."/>
            <person name="Wilkins M.J."/>
            <person name="Karaoz U."/>
            <person name="Brodie E.L."/>
            <person name="Williams K.H."/>
            <person name="Hubbard S.S."/>
            <person name="Banfield J.F."/>
        </authorList>
    </citation>
    <scope>NUCLEOTIDE SEQUENCE [LARGE SCALE GENOMIC DNA]</scope>
</reference>
<dbReference type="InterPro" id="IPR045861">
    <property type="entry name" value="CorA_cytoplasmic_dom"/>
</dbReference>
<evidence type="ECO:0000256" key="3">
    <source>
        <dbReference type="ARBA" id="ARBA00022448"/>
    </source>
</evidence>
<feature type="transmembrane region" description="Helical" evidence="8">
    <location>
        <begin position="279"/>
        <end position="299"/>
    </location>
</feature>
<feature type="transmembrane region" description="Helical" evidence="8">
    <location>
        <begin position="244"/>
        <end position="267"/>
    </location>
</feature>
<sequence>MSIKTLTQNNLTWVNIDKIDEEALEFLKKNYKFHHLDYEDLISEQQMPKIDAYKDYLFVVLKFPHWKTDEQNITSHGVDVFIGANFIITIQHTPSKELKNFFYRCMNNRKVKADWMSNSGFLLYRLIEALLQNIGPILNNLGKQVSTVEQKVYKGEQDTNVIKELAIYRRNVLHFRRILDPQRYLISNLANIRKPFLDESLSLYFDDINDYLNKIWAIIETYKETIDGLHITVESLINQRTNKVISALTVISVSLLPLTLLSGIYGMNISGLPYAHNPFWVWVMFIGLATLIIFMIYIMKRKKLL</sequence>
<evidence type="ECO:0000256" key="5">
    <source>
        <dbReference type="ARBA" id="ARBA00022692"/>
    </source>
</evidence>
<keyword evidence="3" id="KW-0813">Transport</keyword>
<dbReference type="CDD" id="cd12822">
    <property type="entry name" value="TmCorA-like"/>
    <property type="match status" value="1"/>
</dbReference>
<dbReference type="GO" id="GO:0050897">
    <property type="term" value="F:cobalt ion binding"/>
    <property type="evidence" value="ECO:0007669"/>
    <property type="project" value="TreeGrafter"/>
</dbReference>
<dbReference type="PANTHER" id="PTHR46494:SF1">
    <property type="entry name" value="CORA FAMILY METAL ION TRANSPORTER (EUROFUNG)"/>
    <property type="match status" value="1"/>
</dbReference>
<comment type="caution">
    <text evidence="9">The sequence shown here is derived from an EMBL/GenBank/DDBJ whole genome shotgun (WGS) entry which is preliminary data.</text>
</comment>
<dbReference type="GO" id="GO:0015095">
    <property type="term" value="F:magnesium ion transmembrane transporter activity"/>
    <property type="evidence" value="ECO:0007669"/>
    <property type="project" value="TreeGrafter"/>
</dbReference>
<evidence type="ECO:0000256" key="4">
    <source>
        <dbReference type="ARBA" id="ARBA00022475"/>
    </source>
</evidence>
<evidence type="ECO:0000313" key="9">
    <source>
        <dbReference type="EMBL" id="OGH60041.1"/>
    </source>
</evidence>
<dbReference type="SUPFAM" id="SSF143865">
    <property type="entry name" value="CorA soluble domain-like"/>
    <property type="match status" value="1"/>
</dbReference>
<evidence type="ECO:0000256" key="2">
    <source>
        <dbReference type="ARBA" id="ARBA00009765"/>
    </source>
</evidence>
<keyword evidence="5 8" id="KW-0812">Transmembrane</keyword>
<dbReference type="GO" id="GO:0005886">
    <property type="term" value="C:plasma membrane"/>
    <property type="evidence" value="ECO:0007669"/>
    <property type="project" value="UniProtKB-SubCell"/>
</dbReference>
<dbReference type="InterPro" id="IPR002523">
    <property type="entry name" value="MgTranspt_CorA/ZnTranspt_ZntB"/>
</dbReference>
<keyword evidence="6 8" id="KW-1133">Transmembrane helix</keyword>
<evidence type="ECO:0000256" key="1">
    <source>
        <dbReference type="ARBA" id="ARBA00004651"/>
    </source>
</evidence>
<dbReference type="Proteomes" id="UP000177067">
    <property type="component" value="Unassembled WGS sequence"/>
</dbReference>
<accession>A0A1F6LKY2</accession>
<comment type="similarity">
    <text evidence="2">Belongs to the CorA metal ion transporter (MIT) (TC 1.A.35) family.</text>
</comment>
<proteinExistence type="inferred from homology"/>
<evidence type="ECO:0000256" key="7">
    <source>
        <dbReference type="ARBA" id="ARBA00023136"/>
    </source>
</evidence>
<dbReference type="InterPro" id="IPR045863">
    <property type="entry name" value="CorA_TM1_TM2"/>
</dbReference>
<evidence type="ECO:0000313" key="10">
    <source>
        <dbReference type="Proteomes" id="UP000177067"/>
    </source>
</evidence>
<keyword evidence="4" id="KW-1003">Cell membrane</keyword>
<dbReference type="AlphaFoldDB" id="A0A1F6LKY2"/>
<dbReference type="Gene3D" id="1.20.58.340">
    <property type="entry name" value="Magnesium transport protein CorA, transmembrane region"/>
    <property type="match status" value="2"/>
</dbReference>
<protein>
    <recommendedName>
        <fullName evidence="11">Magnesium transport protein CorA</fullName>
    </recommendedName>
</protein>
<gene>
    <name evidence="9" type="ORF">A2725_00115</name>
</gene>
<dbReference type="Pfam" id="PF01544">
    <property type="entry name" value="CorA"/>
    <property type="match status" value="1"/>
</dbReference>
<keyword evidence="7 8" id="KW-0472">Membrane</keyword>
<dbReference type="GO" id="GO:0015087">
    <property type="term" value="F:cobalt ion transmembrane transporter activity"/>
    <property type="evidence" value="ECO:0007669"/>
    <property type="project" value="TreeGrafter"/>
</dbReference>
<dbReference type="GO" id="GO:0000287">
    <property type="term" value="F:magnesium ion binding"/>
    <property type="evidence" value="ECO:0007669"/>
    <property type="project" value="TreeGrafter"/>
</dbReference>